<dbReference type="VEuPathDB" id="VectorBase:GPAI028437"/>
<proteinExistence type="predicted"/>
<dbReference type="AlphaFoldDB" id="A0A1A9ZXU9"/>
<keyword evidence="3" id="KW-1185">Reference proteome</keyword>
<evidence type="ECO:0000256" key="1">
    <source>
        <dbReference type="SAM" id="MobiDB-lite"/>
    </source>
</evidence>
<dbReference type="Proteomes" id="UP000092445">
    <property type="component" value="Unassembled WGS sequence"/>
</dbReference>
<sequence>MQSFQKLLLDIERHRQKALPPQTPNIKGAKSHYRMPRRKETLIDLSNILPNVKESLGQKAYIYYKSLKSSAKTTDDNVEGNILGEISPSVSCQGKSSQRSSIKTLSKAYNKASNNSREINAPDEEETSDSETPLYEVQKQIKVCDFLELVSYPIAFEYKLKRNLFEMKFTNLKCVCIGMRRLQVYAAQDMFNNIKSLECRNKQIKPQVTEISENINLPIISTFYYRQDFKVVSDRMRRLSAGEALLIQQV</sequence>
<dbReference type="EnsemblMetazoa" id="GPAI028437-RA">
    <property type="protein sequence ID" value="GPAI028437-PA"/>
    <property type="gene ID" value="GPAI028437"/>
</dbReference>
<name>A0A1A9ZXU9_GLOPL</name>
<reference evidence="2" key="2">
    <citation type="submission" date="2020-05" db="UniProtKB">
        <authorList>
            <consortium name="EnsemblMetazoa"/>
        </authorList>
    </citation>
    <scope>IDENTIFICATION</scope>
    <source>
        <strain evidence="2">IAEA</strain>
    </source>
</reference>
<organism evidence="2 3">
    <name type="scientific">Glossina pallidipes</name>
    <name type="common">Tsetse fly</name>
    <dbReference type="NCBI Taxonomy" id="7398"/>
    <lineage>
        <taxon>Eukaryota</taxon>
        <taxon>Metazoa</taxon>
        <taxon>Ecdysozoa</taxon>
        <taxon>Arthropoda</taxon>
        <taxon>Hexapoda</taxon>
        <taxon>Insecta</taxon>
        <taxon>Pterygota</taxon>
        <taxon>Neoptera</taxon>
        <taxon>Endopterygota</taxon>
        <taxon>Diptera</taxon>
        <taxon>Brachycera</taxon>
        <taxon>Muscomorpha</taxon>
        <taxon>Hippoboscoidea</taxon>
        <taxon>Glossinidae</taxon>
        <taxon>Glossina</taxon>
    </lineage>
</organism>
<evidence type="ECO:0000313" key="3">
    <source>
        <dbReference type="Proteomes" id="UP000092445"/>
    </source>
</evidence>
<feature type="region of interest" description="Disordered" evidence="1">
    <location>
        <begin position="113"/>
        <end position="132"/>
    </location>
</feature>
<evidence type="ECO:0000313" key="2">
    <source>
        <dbReference type="EnsemblMetazoa" id="GPAI028437-PA"/>
    </source>
</evidence>
<reference evidence="3" key="1">
    <citation type="submission" date="2014-03" db="EMBL/GenBank/DDBJ databases">
        <authorList>
            <person name="Aksoy S."/>
            <person name="Warren W."/>
            <person name="Wilson R.K."/>
        </authorList>
    </citation>
    <scope>NUCLEOTIDE SEQUENCE [LARGE SCALE GENOMIC DNA]</scope>
    <source>
        <strain evidence="3">IAEA</strain>
    </source>
</reference>
<protein>
    <submittedName>
        <fullName evidence="2">Uncharacterized protein</fullName>
    </submittedName>
</protein>
<dbReference type="STRING" id="7398.A0A1A9ZXU9"/>
<accession>A0A1A9ZXU9</accession>